<keyword evidence="4 6" id="KW-1133">Transmembrane helix</keyword>
<accession>A0A8S1DJK6</accession>
<evidence type="ECO:0000313" key="7">
    <source>
        <dbReference type="EMBL" id="CAB3381213.1"/>
    </source>
</evidence>
<comment type="caution">
    <text evidence="7">The sequence shown here is derived from an EMBL/GenBank/DDBJ whole genome shotgun (WGS) entry which is preliminary data.</text>
</comment>
<evidence type="ECO:0000256" key="6">
    <source>
        <dbReference type="RuleBase" id="RU363108"/>
    </source>
</evidence>
<sequence length="367" mass="42322">MSGNTPCLLFALAFIFGLHFPSVRTRVKRFLYATYTFALFTFVFLIGSVELFELIEFYVSGHSDIVNVKNRMFFAIPATFQIFSTAFVLLTFFWSLRNSEEYFKLYTILLKQDFDAKAKGVATALINKVLFFCIVAIFFSNFYGMDVEKIQTFVIFVLFLDYPFVLLTGLILRCKFLFLLLIVKQLVININKRLAKSSAFRLAAIAKLRKTHSNLWILACRAFRLFRPVLFLHFHAECCHSILCIYQLIIVIADLDEFKQNEELLVIGIALPRIVFNSVSMQFLFSTCETTVAQLKMTKEFLSRIETSDLDLKEEIEIFRRQVLHSGIEDFSFYGLLTVNRTLFLAVVGMVLAYSTMVVQFHLIAGA</sequence>
<evidence type="ECO:0000313" key="8">
    <source>
        <dbReference type="Proteomes" id="UP000494165"/>
    </source>
</evidence>
<organism evidence="7 8">
    <name type="scientific">Cloeon dipterum</name>
    <dbReference type="NCBI Taxonomy" id="197152"/>
    <lineage>
        <taxon>Eukaryota</taxon>
        <taxon>Metazoa</taxon>
        <taxon>Ecdysozoa</taxon>
        <taxon>Arthropoda</taxon>
        <taxon>Hexapoda</taxon>
        <taxon>Insecta</taxon>
        <taxon>Pterygota</taxon>
        <taxon>Palaeoptera</taxon>
        <taxon>Ephemeroptera</taxon>
        <taxon>Pisciforma</taxon>
        <taxon>Baetidae</taxon>
        <taxon>Cloeon</taxon>
    </lineage>
</organism>
<dbReference type="Proteomes" id="UP000494165">
    <property type="component" value="Unassembled WGS sequence"/>
</dbReference>
<evidence type="ECO:0000256" key="4">
    <source>
        <dbReference type="ARBA" id="ARBA00022989"/>
    </source>
</evidence>
<dbReference type="GO" id="GO:0005886">
    <property type="term" value="C:plasma membrane"/>
    <property type="evidence" value="ECO:0007669"/>
    <property type="project" value="UniProtKB-SubCell"/>
</dbReference>
<dbReference type="Pfam" id="PF08395">
    <property type="entry name" value="7tm_7"/>
    <property type="match status" value="1"/>
</dbReference>
<evidence type="ECO:0000256" key="1">
    <source>
        <dbReference type="ARBA" id="ARBA00004651"/>
    </source>
</evidence>
<dbReference type="AlphaFoldDB" id="A0A8S1DJK6"/>
<proteinExistence type="inferred from homology"/>
<gene>
    <name evidence="7" type="ORF">CLODIP_2_CD02160</name>
</gene>
<feature type="transmembrane region" description="Helical" evidence="6">
    <location>
        <begin position="6"/>
        <end position="23"/>
    </location>
</feature>
<dbReference type="EMBL" id="CADEPI010000228">
    <property type="protein sequence ID" value="CAB3381213.1"/>
    <property type="molecule type" value="Genomic_DNA"/>
</dbReference>
<evidence type="ECO:0000256" key="2">
    <source>
        <dbReference type="ARBA" id="ARBA00022475"/>
    </source>
</evidence>
<keyword evidence="6" id="KW-0807">Transducer</keyword>
<feature type="transmembrane region" description="Helical" evidence="6">
    <location>
        <begin position="30"/>
        <end position="52"/>
    </location>
</feature>
<feature type="transmembrane region" description="Helical" evidence="6">
    <location>
        <begin position="343"/>
        <end position="365"/>
    </location>
</feature>
<evidence type="ECO:0000256" key="3">
    <source>
        <dbReference type="ARBA" id="ARBA00022692"/>
    </source>
</evidence>
<keyword evidence="6" id="KW-0675">Receptor</keyword>
<reference evidence="7 8" key="1">
    <citation type="submission" date="2020-04" db="EMBL/GenBank/DDBJ databases">
        <authorList>
            <person name="Alioto T."/>
            <person name="Alioto T."/>
            <person name="Gomez Garrido J."/>
        </authorList>
    </citation>
    <scope>NUCLEOTIDE SEQUENCE [LARGE SCALE GENOMIC DNA]</scope>
</reference>
<feature type="transmembrane region" description="Helical" evidence="6">
    <location>
        <begin position="72"/>
        <end position="96"/>
    </location>
</feature>
<name>A0A8S1DJK6_9INSE</name>
<keyword evidence="5 6" id="KW-0472">Membrane</keyword>
<comment type="caution">
    <text evidence="6">Lacks conserved residue(s) required for the propagation of feature annotation.</text>
</comment>
<dbReference type="InterPro" id="IPR013604">
    <property type="entry name" value="7TM_chemorcpt"/>
</dbReference>
<evidence type="ECO:0000256" key="5">
    <source>
        <dbReference type="ARBA" id="ARBA00023136"/>
    </source>
</evidence>
<comment type="similarity">
    <text evidence="6">Belongs to the insect chemoreceptor superfamily. Gustatory receptor (GR) family.</text>
</comment>
<dbReference type="GO" id="GO:0007165">
    <property type="term" value="P:signal transduction"/>
    <property type="evidence" value="ECO:0007669"/>
    <property type="project" value="UniProtKB-KW"/>
</dbReference>
<comment type="subcellular location">
    <subcellularLocation>
        <location evidence="1 6">Cell membrane</location>
        <topology evidence="1 6">Multi-pass membrane protein</topology>
    </subcellularLocation>
</comment>
<keyword evidence="2 6" id="KW-1003">Cell membrane</keyword>
<comment type="function">
    <text evidence="6">Gustatory receptor which mediates acceptance or avoidance behavior, depending on its substrates.</text>
</comment>
<keyword evidence="8" id="KW-1185">Reference proteome</keyword>
<dbReference type="GO" id="GO:0050909">
    <property type="term" value="P:sensory perception of taste"/>
    <property type="evidence" value="ECO:0007669"/>
    <property type="project" value="InterPro"/>
</dbReference>
<protein>
    <recommendedName>
        <fullName evidence="6">Gustatory receptor</fullName>
    </recommendedName>
</protein>
<keyword evidence="3 6" id="KW-0812">Transmembrane</keyword>
<feature type="transmembrane region" description="Helical" evidence="6">
    <location>
        <begin position="125"/>
        <end position="144"/>
    </location>
</feature>